<dbReference type="Proteomes" id="UP000681722">
    <property type="component" value="Unassembled WGS sequence"/>
</dbReference>
<dbReference type="EMBL" id="CAJNOQ010005922">
    <property type="protein sequence ID" value="CAF1116591.1"/>
    <property type="molecule type" value="Genomic_DNA"/>
</dbReference>
<comment type="caution">
    <text evidence="2">The sequence shown here is derived from an EMBL/GenBank/DDBJ whole genome shotgun (WGS) entry which is preliminary data.</text>
</comment>
<gene>
    <name evidence="2" type="ORF">GPM918_LOCUS19485</name>
    <name evidence="3" type="ORF">SRO942_LOCUS19482</name>
    <name evidence="4" type="ORF">TMI583_LOCUS42944</name>
</gene>
<feature type="region of interest" description="Disordered" evidence="1">
    <location>
        <begin position="145"/>
        <end position="190"/>
    </location>
</feature>
<reference evidence="2" key="1">
    <citation type="submission" date="2021-02" db="EMBL/GenBank/DDBJ databases">
        <authorList>
            <person name="Nowell W R."/>
        </authorList>
    </citation>
    <scope>NUCLEOTIDE SEQUENCE</scope>
</reference>
<accession>A0A814Q8Z1</accession>
<protein>
    <submittedName>
        <fullName evidence="2">Uncharacterized protein</fullName>
    </submittedName>
</protein>
<feature type="compositionally biased region" description="Low complexity" evidence="1">
    <location>
        <begin position="176"/>
        <end position="189"/>
    </location>
</feature>
<dbReference type="AlphaFoldDB" id="A0A814Q8Z1"/>
<evidence type="ECO:0000313" key="3">
    <source>
        <dbReference type="EMBL" id="CAF3880416.1"/>
    </source>
</evidence>
<dbReference type="EMBL" id="CAJOBA010070574">
    <property type="protein sequence ID" value="CAF4389243.1"/>
    <property type="molecule type" value="Genomic_DNA"/>
</dbReference>
<evidence type="ECO:0000313" key="4">
    <source>
        <dbReference type="EMBL" id="CAF4389243.1"/>
    </source>
</evidence>
<evidence type="ECO:0000313" key="5">
    <source>
        <dbReference type="Proteomes" id="UP000663829"/>
    </source>
</evidence>
<evidence type="ECO:0000256" key="1">
    <source>
        <dbReference type="SAM" id="MobiDB-lite"/>
    </source>
</evidence>
<name>A0A814Q8Z1_9BILA</name>
<sequence length="215" mass="26176">MVGQPQTSLLVTVKRTNEQRSVVEICYPKKYTNQYYNNERYLNDFPNITADNQKIQKIRTFQPKSTYYNSNRARQYNKNNSHMHRLNYYQNNSWKNNDNRSMYTNNFNESSLLKPVPLMDIKENIMPSDYYVPYYWHKSDNFRQSNKTKSKYNNREQQQNEQQKTNKTKSKYNNREQQQNEQQKTNKTTSLSAKYTRADLDWDYYDFEHDLPVLI</sequence>
<feature type="compositionally biased region" description="Low complexity" evidence="1">
    <location>
        <begin position="156"/>
        <end position="165"/>
    </location>
</feature>
<dbReference type="Proteomes" id="UP000682733">
    <property type="component" value="Unassembled WGS sequence"/>
</dbReference>
<dbReference type="EMBL" id="CAJOBC010005922">
    <property type="protein sequence ID" value="CAF3880416.1"/>
    <property type="molecule type" value="Genomic_DNA"/>
</dbReference>
<keyword evidence="5" id="KW-1185">Reference proteome</keyword>
<organism evidence="2 5">
    <name type="scientific">Didymodactylos carnosus</name>
    <dbReference type="NCBI Taxonomy" id="1234261"/>
    <lineage>
        <taxon>Eukaryota</taxon>
        <taxon>Metazoa</taxon>
        <taxon>Spiralia</taxon>
        <taxon>Gnathifera</taxon>
        <taxon>Rotifera</taxon>
        <taxon>Eurotatoria</taxon>
        <taxon>Bdelloidea</taxon>
        <taxon>Philodinida</taxon>
        <taxon>Philodinidae</taxon>
        <taxon>Didymodactylos</taxon>
    </lineage>
</organism>
<proteinExistence type="predicted"/>
<dbReference type="Proteomes" id="UP000663829">
    <property type="component" value="Unassembled WGS sequence"/>
</dbReference>
<evidence type="ECO:0000313" key="2">
    <source>
        <dbReference type="EMBL" id="CAF1116591.1"/>
    </source>
</evidence>